<dbReference type="EMBL" id="CAKLBY020000092">
    <property type="protein sequence ID" value="CAK7925904.1"/>
    <property type="molecule type" value="Genomic_DNA"/>
</dbReference>
<dbReference type="Proteomes" id="UP001162060">
    <property type="component" value="Unassembled WGS sequence"/>
</dbReference>
<proteinExistence type="predicted"/>
<comment type="caution">
    <text evidence="3">The sequence shown here is derived from an EMBL/GenBank/DDBJ whole genome shotgun (WGS) entry which is preliminary data.</text>
</comment>
<gene>
    <name evidence="3" type="ORF">PM001_LOCUS11054</name>
</gene>
<dbReference type="AlphaFoldDB" id="A0AAV1TY11"/>
<organism evidence="3 4">
    <name type="scientific">Peronospora matthiolae</name>
    <dbReference type="NCBI Taxonomy" id="2874970"/>
    <lineage>
        <taxon>Eukaryota</taxon>
        <taxon>Sar</taxon>
        <taxon>Stramenopiles</taxon>
        <taxon>Oomycota</taxon>
        <taxon>Peronosporomycetes</taxon>
        <taxon>Peronosporales</taxon>
        <taxon>Peronosporaceae</taxon>
        <taxon>Peronospora</taxon>
    </lineage>
</organism>
<feature type="compositionally biased region" description="Low complexity" evidence="1">
    <location>
        <begin position="90"/>
        <end position="124"/>
    </location>
</feature>
<sequence>MKSATTFATIVALSLCVVSESVPNTPELRRRLADADTPTVQEEADESRKDRRHHHHHVKKVKKIAIPVPVEVPQFIPVPVSAATGAIGSAGAGAATSTGPGAVTPAPTTANASPAATPAATMTSQSRATPAPTRSASSVGIPSVSQQPRGVAQPRGAGVTGDLSSRPTVGSPSNALGGGLGAPSTTAAASGAGGFPANSGSLGEVPTSNRGGNFGGASGMGGFGGGMFGGVGGQTFSGNGMGDNFSQRMGFGQRNGFGQQLGIGAQGGNTVGRIPGQGAMTNFGQVGNNGLSRHNLPGFAGAAPGGGNAIGGRRLSRRDVQRRR</sequence>
<protein>
    <submittedName>
        <fullName evidence="3">Uncharacterized protein</fullName>
    </submittedName>
</protein>
<feature type="signal peptide" evidence="2">
    <location>
        <begin position="1"/>
        <end position="19"/>
    </location>
</feature>
<feature type="region of interest" description="Disordered" evidence="1">
    <location>
        <begin position="29"/>
        <end position="60"/>
    </location>
</feature>
<feature type="region of interest" description="Disordered" evidence="1">
    <location>
        <begin position="295"/>
        <end position="324"/>
    </location>
</feature>
<feature type="compositionally biased region" description="Basic residues" evidence="1">
    <location>
        <begin position="50"/>
        <end position="60"/>
    </location>
</feature>
<evidence type="ECO:0000313" key="3">
    <source>
        <dbReference type="EMBL" id="CAK7925904.1"/>
    </source>
</evidence>
<evidence type="ECO:0000256" key="1">
    <source>
        <dbReference type="SAM" id="MobiDB-lite"/>
    </source>
</evidence>
<reference evidence="3" key="1">
    <citation type="submission" date="2024-01" db="EMBL/GenBank/DDBJ databases">
        <authorList>
            <person name="Webb A."/>
        </authorList>
    </citation>
    <scope>NUCLEOTIDE SEQUENCE</scope>
    <source>
        <strain evidence="3">Pm1</strain>
    </source>
</reference>
<evidence type="ECO:0000313" key="4">
    <source>
        <dbReference type="Proteomes" id="UP001162060"/>
    </source>
</evidence>
<feature type="compositionally biased region" description="Basic residues" evidence="1">
    <location>
        <begin position="314"/>
        <end position="324"/>
    </location>
</feature>
<feature type="compositionally biased region" description="Polar residues" evidence="1">
    <location>
        <begin position="125"/>
        <end position="148"/>
    </location>
</feature>
<feature type="region of interest" description="Disordered" evidence="1">
    <location>
        <begin position="90"/>
        <end position="192"/>
    </location>
</feature>
<evidence type="ECO:0000256" key="2">
    <source>
        <dbReference type="SAM" id="SignalP"/>
    </source>
</evidence>
<keyword evidence="2" id="KW-0732">Signal</keyword>
<feature type="compositionally biased region" description="Polar residues" evidence="1">
    <location>
        <begin position="162"/>
        <end position="174"/>
    </location>
</feature>
<feature type="chain" id="PRO_5043954120" evidence="2">
    <location>
        <begin position="20"/>
        <end position="324"/>
    </location>
</feature>
<name>A0AAV1TY11_9STRA</name>
<accession>A0AAV1TY11</accession>